<dbReference type="Pfam" id="PF13927">
    <property type="entry name" value="Ig_3"/>
    <property type="match status" value="2"/>
</dbReference>
<feature type="domain" description="Ig-like" evidence="6">
    <location>
        <begin position="117"/>
        <end position="243"/>
    </location>
</feature>
<evidence type="ECO:0000256" key="5">
    <source>
        <dbReference type="SAM" id="Phobius"/>
    </source>
</evidence>
<dbReference type="SUPFAM" id="SSF48726">
    <property type="entry name" value="Immunoglobulin"/>
    <property type="match status" value="5"/>
</dbReference>
<keyword evidence="5" id="KW-0812">Transmembrane</keyword>
<keyword evidence="7" id="KW-1185">Reference proteome</keyword>
<protein>
    <submittedName>
        <fullName evidence="8">Hemicentin-2-like isoform X1</fullName>
    </submittedName>
</protein>
<feature type="domain" description="Ig-like" evidence="6">
    <location>
        <begin position="265"/>
        <end position="350"/>
    </location>
</feature>
<gene>
    <name evidence="8" type="primary">LOC113211905</name>
</gene>
<evidence type="ECO:0000313" key="8">
    <source>
        <dbReference type="RefSeq" id="XP_052119924.1"/>
    </source>
</evidence>
<feature type="transmembrane region" description="Helical" evidence="5">
    <location>
        <begin position="808"/>
        <end position="832"/>
    </location>
</feature>
<evidence type="ECO:0000313" key="7">
    <source>
        <dbReference type="Proteomes" id="UP000504606"/>
    </source>
</evidence>
<keyword evidence="2 5" id="KW-0472">Membrane</keyword>
<dbReference type="KEGG" id="foc:113211905"/>
<keyword evidence="5" id="KW-1133">Transmembrane helix</keyword>
<evidence type="ECO:0000259" key="6">
    <source>
        <dbReference type="PROSITE" id="PS50835"/>
    </source>
</evidence>
<dbReference type="InterPro" id="IPR013162">
    <property type="entry name" value="CD80_C2-set"/>
</dbReference>
<dbReference type="Gene3D" id="2.60.40.10">
    <property type="entry name" value="Immunoglobulins"/>
    <property type="match status" value="5"/>
</dbReference>
<dbReference type="CDD" id="cd00096">
    <property type="entry name" value="Ig"/>
    <property type="match status" value="1"/>
</dbReference>
<feature type="region of interest" description="Disordered" evidence="4">
    <location>
        <begin position="1"/>
        <end position="40"/>
    </location>
</feature>
<feature type="transmembrane region" description="Helical" evidence="5">
    <location>
        <begin position="84"/>
        <end position="103"/>
    </location>
</feature>
<dbReference type="InterPro" id="IPR013783">
    <property type="entry name" value="Ig-like_fold"/>
</dbReference>
<dbReference type="GeneID" id="113211905"/>
<feature type="domain" description="Ig-like" evidence="6">
    <location>
        <begin position="457"/>
        <end position="549"/>
    </location>
</feature>
<dbReference type="GO" id="GO:0016020">
    <property type="term" value="C:membrane"/>
    <property type="evidence" value="ECO:0007669"/>
    <property type="project" value="UniProtKB-SubCell"/>
</dbReference>
<dbReference type="PROSITE" id="PS50835">
    <property type="entry name" value="IG_LIKE"/>
    <property type="match status" value="5"/>
</dbReference>
<feature type="domain" description="Ig-like" evidence="6">
    <location>
        <begin position="357"/>
        <end position="452"/>
    </location>
</feature>
<dbReference type="AlphaFoldDB" id="A0A9C6U2K6"/>
<accession>A0A9C6U2K6</accession>
<feature type="region of interest" description="Disordered" evidence="4">
    <location>
        <begin position="678"/>
        <end position="716"/>
    </location>
</feature>
<dbReference type="SMART" id="SM00408">
    <property type="entry name" value="IGc2"/>
    <property type="match status" value="3"/>
</dbReference>
<name>A0A9C6U2K6_FRAOC</name>
<evidence type="ECO:0000256" key="2">
    <source>
        <dbReference type="ARBA" id="ARBA00023136"/>
    </source>
</evidence>
<feature type="compositionally biased region" description="Low complexity" evidence="4">
    <location>
        <begin position="1002"/>
        <end position="1018"/>
    </location>
</feature>
<dbReference type="RefSeq" id="XP_052119924.1">
    <property type="nucleotide sequence ID" value="XM_052263964.1"/>
</dbReference>
<dbReference type="Proteomes" id="UP000504606">
    <property type="component" value="Unplaced"/>
</dbReference>
<keyword evidence="3" id="KW-1015">Disulfide bond</keyword>
<dbReference type="InterPro" id="IPR036179">
    <property type="entry name" value="Ig-like_dom_sf"/>
</dbReference>
<dbReference type="InterPro" id="IPR003598">
    <property type="entry name" value="Ig_sub2"/>
</dbReference>
<comment type="subcellular location">
    <subcellularLocation>
        <location evidence="1">Membrane</location>
        <topology evidence="1">Single-pass membrane protein</topology>
    </subcellularLocation>
</comment>
<evidence type="ECO:0000256" key="4">
    <source>
        <dbReference type="SAM" id="MobiDB-lite"/>
    </source>
</evidence>
<reference evidence="8" key="1">
    <citation type="submission" date="2025-08" db="UniProtKB">
        <authorList>
            <consortium name="RefSeq"/>
        </authorList>
    </citation>
    <scope>IDENTIFICATION</scope>
    <source>
        <tissue evidence="8">Whole organism</tissue>
    </source>
</reference>
<feature type="compositionally biased region" description="Low complexity" evidence="4">
    <location>
        <begin position="911"/>
        <end position="927"/>
    </location>
</feature>
<dbReference type="PANTHER" id="PTHR23278:SF19">
    <property type="entry name" value="OBSCURIN"/>
    <property type="match status" value="1"/>
</dbReference>
<dbReference type="PANTHER" id="PTHR23278">
    <property type="entry name" value="SIDESTEP PROTEIN"/>
    <property type="match status" value="1"/>
</dbReference>
<feature type="domain" description="Ig-like" evidence="6">
    <location>
        <begin position="554"/>
        <end position="630"/>
    </location>
</feature>
<dbReference type="OrthoDB" id="6431884at2759"/>
<dbReference type="SMART" id="SM00409">
    <property type="entry name" value="IG"/>
    <property type="match status" value="5"/>
</dbReference>
<feature type="region of interest" description="Disordered" evidence="4">
    <location>
        <begin position="897"/>
        <end position="1018"/>
    </location>
</feature>
<evidence type="ECO:0000256" key="3">
    <source>
        <dbReference type="ARBA" id="ARBA00023157"/>
    </source>
</evidence>
<evidence type="ECO:0000256" key="1">
    <source>
        <dbReference type="ARBA" id="ARBA00004167"/>
    </source>
</evidence>
<proteinExistence type="predicted"/>
<sequence>MPAAVQLPPLHAAPGRRAAAGLQRAPDSRGPGPGPPPARDECDCALRPGMTDRAPAVLPLLPRAHHHVTQVPPHRKRLRDRTKVVPGWTLGIALLMLLLLPLARAAGGISAAVPRDPRDLSELDEPAPLSEVRAAAGQAASLPCSARPSARTTVPGDSLQMLLWYSESAPDNGIPIYRVDARGRPLSQARRWSSPSWFGSRARVVIDGDLVRLVVQPLRDSDHGMYRCRADFKDSPTRNTRVSLFVSLPPTQLVVTQAAGGARVPVDVLAPLSEGEELSLACEAMGGRPPPSVVWLLGDQVVDDSWEPGAGGASVVNKLVMPALGRQHLQSLVCRAVFDPDAPPVERELFLDLHLRPLSVRIVGRERVLLAGQSYEFQCRCSGSRPAARLSWWWRGGAAIKGPVRKLVGSETETISLLTLTPRPQDDGRYIECRAENPLFADSEIRDAWRLSVQYPPKVSLRMGAKINASAIKVGDDVYLECGVDAQPNATLVTWTHNGLELKTSPARGVLLNDRTLILQRVGRGAAGSYVCAASNSEGRGQSPPLPLAVLFPPECARRGPQLLGALLHEPLELACAVEALPPPQWFRWKFNETLELPRAARAHGGSTGRLTLAPAGPQDYGLYACWADNHVGQQAQPCLIRVVHAGAPLPPSNCSMARLLTPAGVPRPAEIRERTPPWSFGADLQPPPPQQPATLDQHEDGVDGHAGTLRVDCRAPPASGLPEHFQLHLLREPLAVLRYNLTLPGGAPPVWELPWAPEPGATYSARVYAVNAKGRSEATVLEGGPLRGADPTAADPSNLSGGAADPLLGGLVAASCALLLVASGALLAIAACRPRRRAAHQEDAEEDGDVHAAADDDQDRANGAAATAATSLLLVDKNGGAPRVVLADRRQLQADEANPDVIPAGEGVPRAGAASASAPATSSSWRARARRAGKTPPPPRRSTSRRPCAPPPPHGLHEEEGGQLLAAAGGGGREGAAAAATDEVQPSTDPPRGRPLPGTVRPQRPQPAQQQQQESEC</sequence>
<organism evidence="7 8">
    <name type="scientific">Frankliniella occidentalis</name>
    <name type="common">Western flower thrips</name>
    <name type="synonym">Euthrips occidentalis</name>
    <dbReference type="NCBI Taxonomy" id="133901"/>
    <lineage>
        <taxon>Eukaryota</taxon>
        <taxon>Metazoa</taxon>
        <taxon>Ecdysozoa</taxon>
        <taxon>Arthropoda</taxon>
        <taxon>Hexapoda</taxon>
        <taxon>Insecta</taxon>
        <taxon>Pterygota</taxon>
        <taxon>Neoptera</taxon>
        <taxon>Paraneoptera</taxon>
        <taxon>Thysanoptera</taxon>
        <taxon>Terebrantia</taxon>
        <taxon>Thripoidea</taxon>
        <taxon>Thripidae</taxon>
        <taxon>Frankliniella</taxon>
    </lineage>
</organism>
<dbReference type="Pfam" id="PF08205">
    <property type="entry name" value="C2-set_2"/>
    <property type="match status" value="1"/>
</dbReference>
<dbReference type="InterPro" id="IPR003599">
    <property type="entry name" value="Ig_sub"/>
</dbReference>
<dbReference type="InterPro" id="IPR007110">
    <property type="entry name" value="Ig-like_dom"/>
</dbReference>